<gene>
    <name evidence="2" type="ORF">ACAOBT_LOCUS33882</name>
</gene>
<reference evidence="2" key="1">
    <citation type="submission" date="2022-03" db="EMBL/GenBank/DDBJ databases">
        <authorList>
            <person name="Sayadi A."/>
        </authorList>
    </citation>
    <scope>NUCLEOTIDE SEQUENCE</scope>
</reference>
<feature type="compositionally biased region" description="Polar residues" evidence="1">
    <location>
        <begin position="133"/>
        <end position="145"/>
    </location>
</feature>
<feature type="region of interest" description="Disordered" evidence="1">
    <location>
        <begin position="623"/>
        <end position="653"/>
    </location>
</feature>
<feature type="region of interest" description="Disordered" evidence="1">
    <location>
        <begin position="1"/>
        <end position="34"/>
    </location>
</feature>
<keyword evidence="3" id="KW-1185">Reference proteome</keyword>
<dbReference type="Proteomes" id="UP001152888">
    <property type="component" value="Unassembled WGS sequence"/>
</dbReference>
<feature type="compositionally biased region" description="Basic and acidic residues" evidence="1">
    <location>
        <begin position="11"/>
        <end position="34"/>
    </location>
</feature>
<evidence type="ECO:0000256" key="1">
    <source>
        <dbReference type="SAM" id="MobiDB-lite"/>
    </source>
</evidence>
<accession>A0A9P0MDN0</accession>
<evidence type="ECO:0000313" key="3">
    <source>
        <dbReference type="Proteomes" id="UP001152888"/>
    </source>
</evidence>
<proteinExistence type="predicted"/>
<name>A0A9P0MDN0_ACAOB</name>
<feature type="region of interest" description="Disordered" evidence="1">
    <location>
        <begin position="246"/>
        <end position="271"/>
    </location>
</feature>
<dbReference type="EMBL" id="CAKOFQ010008427">
    <property type="protein sequence ID" value="CAH2014096.1"/>
    <property type="molecule type" value="Genomic_DNA"/>
</dbReference>
<feature type="compositionally biased region" description="Basic residues" evidence="1">
    <location>
        <begin position="452"/>
        <end position="465"/>
    </location>
</feature>
<comment type="caution">
    <text evidence="2">The sequence shown here is derived from an EMBL/GenBank/DDBJ whole genome shotgun (WGS) entry which is preliminary data.</text>
</comment>
<dbReference type="OrthoDB" id="6538109at2759"/>
<feature type="region of interest" description="Disordered" evidence="1">
    <location>
        <begin position="422"/>
        <end position="546"/>
    </location>
</feature>
<feature type="compositionally biased region" description="Basic and acidic residues" evidence="1">
    <location>
        <begin position="429"/>
        <end position="445"/>
    </location>
</feature>
<sequence>MQDLQHTQGVRLHEQRAHPEPENDNRRRELRRPDSEIYDILATIETQTHKGPFMAKMVAESGLTKDQIRHRRDKPIYKQYLDAARKKQLIPSPSVPCEPPTCLTSEKNDHQAVTSTPPTARDDVKEGECSAAVASTLSPLSPDPTTSRRRIRQESMSPLSQPTVRRPRTEAVNLTANSPAQVEQTQVVIEPALREYLASEREAALANGNGHLADLCQAGSSLAINDLASYLDNWILELFQKGGRKYNSNGYRGGQKPKNYGGTRPGRGPRVESYKKAQDLYLRNRTALVDKIISGIPLDSTEEVPPLKAVEELSTRLHDRKAHPVEYAKEAADLRDPVPETETFQIMAGIEAQNPAGHINKRMAEVTSLTIDQIRGKRRKPDYQKYLELAKRKLQAPGSRNPHDRWIHQLLPQVAALPRVATKRPCCPRRQEAAAKQKRPRESYSPRELNPAKRKSQPAKSRQNKQRNECNPDGTDPTSAPSEMRKRKRVASPSGSGIQTTSKEPGSAVNSPNDRPATDSSPSNTLKSHRDTLNDGPGTSYSHAVAESSPCAHGAVLPQKSPNPPAPLVNLNSTFVEYLREGRGVFTEAGHRDIRRLIDMAIFGSPEQLAVALDRRVESKLNKKAPINRVQRRNQQPDRHYNQPKGSSGKRASEYKKAQDLFARDRSGLADIVFGGRSMYEPPKLPTILEVETLFAGIWESPAGTDDEAISDPKAATSEVFLLHLS</sequence>
<feature type="compositionally biased region" description="Polar residues" evidence="1">
    <location>
        <begin position="493"/>
        <end position="526"/>
    </location>
</feature>
<protein>
    <submittedName>
        <fullName evidence="2">Uncharacterized protein</fullName>
    </submittedName>
</protein>
<organism evidence="2 3">
    <name type="scientific">Acanthoscelides obtectus</name>
    <name type="common">Bean weevil</name>
    <name type="synonym">Bruchus obtectus</name>
    <dbReference type="NCBI Taxonomy" id="200917"/>
    <lineage>
        <taxon>Eukaryota</taxon>
        <taxon>Metazoa</taxon>
        <taxon>Ecdysozoa</taxon>
        <taxon>Arthropoda</taxon>
        <taxon>Hexapoda</taxon>
        <taxon>Insecta</taxon>
        <taxon>Pterygota</taxon>
        <taxon>Neoptera</taxon>
        <taxon>Endopterygota</taxon>
        <taxon>Coleoptera</taxon>
        <taxon>Polyphaga</taxon>
        <taxon>Cucujiformia</taxon>
        <taxon>Chrysomeloidea</taxon>
        <taxon>Chrysomelidae</taxon>
        <taxon>Bruchinae</taxon>
        <taxon>Bruchini</taxon>
        <taxon>Acanthoscelides</taxon>
    </lineage>
</organism>
<feature type="region of interest" description="Disordered" evidence="1">
    <location>
        <begin position="104"/>
        <end position="167"/>
    </location>
</feature>
<dbReference type="AlphaFoldDB" id="A0A9P0MDN0"/>
<evidence type="ECO:0000313" key="2">
    <source>
        <dbReference type="EMBL" id="CAH2014096.1"/>
    </source>
</evidence>
<feature type="compositionally biased region" description="Polar residues" evidence="1">
    <location>
        <begin position="154"/>
        <end position="163"/>
    </location>
</feature>